<evidence type="ECO:0000313" key="4">
    <source>
        <dbReference type="EMBL" id="SYX85993.1"/>
    </source>
</evidence>
<dbReference type="EC" id="5.1.3.-" evidence="4"/>
<accession>A0A383RGP6</accession>
<proteinExistence type="inferred from homology"/>
<feature type="domain" description="Polysaccharide biosynthesis protein CapD-like" evidence="3">
    <location>
        <begin position="284"/>
        <end position="566"/>
    </location>
</feature>
<dbReference type="Pfam" id="PF13727">
    <property type="entry name" value="CoA_binding_3"/>
    <property type="match status" value="1"/>
</dbReference>
<gene>
    <name evidence="4" type="primary">epsC</name>
    <name evidence="4" type="ORF">PBLR_14415</name>
</gene>
<dbReference type="Gene3D" id="3.40.50.720">
    <property type="entry name" value="NAD(P)-binding Rossmann-like Domain"/>
    <property type="match status" value="2"/>
</dbReference>
<dbReference type="InterPro" id="IPR036291">
    <property type="entry name" value="NAD(P)-bd_dom_sf"/>
</dbReference>
<dbReference type="CDD" id="cd05237">
    <property type="entry name" value="UDP_invert_4-6DH_SDR_e"/>
    <property type="match status" value="1"/>
</dbReference>
<feature type="transmembrane region" description="Helical" evidence="2">
    <location>
        <begin position="44"/>
        <end position="66"/>
    </location>
</feature>
<keyword evidence="4" id="KW-0413">Isomerase</keyword>
<evidence type="ECO:0000256" key="2">
    <source>
        <dbReference type="SAM" id="Phobius"/>
    </source>
</evidence>
<dbReference type="Pfam" id="PF02719">
    <property type="entry name" value="Polysacc_synt_2"/>
    <property type="match status" value="1"/>
</dbReference>
<dbReference type="EMBL" id="LS992241">
    <property type="protein sequence ID" value="SYX85993.1"/>
    <property type="molecule type" value="Genomic_DNA"/>
</dbReference>
<sequence>MELKLWWLRKGSFAVLDAGCIAVSVGLSYWFTIHANEEQIGNSFVLGFSVLTIVCCLIGFQVFNLYEQVWRYADSRHVLLIASAVTAGCGMSSMISILLWGNEVPWGFMIMAYESVLLSVGGIRILQRYRQRRTVSHQQVKRHILIIGAGDCGSLVAKKILDNEHSDSLPAAFIDDDPNKWNKKIVGIPVVGGRDSIMQAVQQYQIQDIIIALPSLPRKQIAEFIDCCKTTGRNIYTMPSLDDLMQGKLTVNDIRHVDVEDLLGREPVRLHLQDNCNYIRGRTVLVTGAGGSIGSELCRQIAALSPQLLLLLGHGENSIYAIESELQRLHPGLEIMPIIADIQNKPRLEQLFHEYAPNVVFHAAAHKHVPLMELNPSEAIRNNVHGTRNVAECAHRFGSERFVLISSDKAVHPSSVMGATKRMAEMVIQHLNERSSTNFTSVRFGNVLGSRGSVIPRFKEQIQQGGPITITHPDMTRFFMTIPEAVALVIQAGAYAVGGEVFILDMGKPVKILDLATDLIRLSGFEPYKDIEIEVTGIRPGEKLHEELSTEEEGLRRTEHQRIFVGNPLLMEERAFEHWNKQLNELLLDDPLHLKRFLMETISSSDEGVKMAR</sequence>
<dbReference type="PANTHER" id="PTHR43318:SF1">
    <property type="entry name" value="POLYSACCHARIDE BIOSYNTHESIS PROTEIN EPSC-RELATED"/>
    <property type="match status" value="1"/>
</dbReference>
<evidence type="ECO:0000259" key="3">
    <source>
        <dbReference type="Pfam" id="PF02719"/>
    </source>
</evidence>
<keyword evidence="2" id="KW-1133">Transmembrane helix</keyword>
<dbReference type="SUPFAM" id="SSF51735">
    <property type="entry name" value="NAD(P)-binding Rossmann-fold domains"/>
    <property type="match status" value="2"/>
</dbReference>
<reference evidence="5" key="1">
    <citation type="submission" date="2018-08" db="EMBL/GenBank/DDBJ databases">
        <authorList>
            <person name="Chevrot R."/>
        </authorList>
    </citation>
    <scope>NUCLEOTIDE SEQUENCE [LARGE SCALE GENOMIC DNA]</scope>
</reference>
<keyword evidence="2" id="KW-0472">Membrane</keyword>
<dbReference type="GO" id="GO:0016853">
    <property type="term" value="F:isomerase activity"/>
    <property type="evidence" value="ECO:0007669"/>
    <property type="project" value="UniProtKB-KW"/>
</dbReference>
<organism evidence="4 5">
    <name type="scientific">Paenibacillus alvei</name>
    <name type="common">Bacillus alvei</name>
    <dbReference type="NCBI Taxonomy" id="44250"/>
    <lineage>
        <taxon>Bacteria</taxon>
        <taxon>Bacillati</taxon>
        <taxon>Bacillota</taxon>
        <taxon>Bacilli</taxon>
        <taxon>Bacillales</taxon>
        <taxon>Paenibacillaceae</taxon>
        <taxon>Paenibacillus</taxon>
    </lineage>
</organism>
<dbReference type="InterPro" id="IPR051203">
    <property type="entry name" value="Polysaccharide_Synthase-Rel"/>
</dbReference>
<dbReference type="PANTHER" id="PTHR43318">
    <property type="entry name" value="UDP-N-ACETYLGLUCOSAMINE 4,6-DEHYDRATASE"/>
    <property type="match status" value="1"/>
</dbReference>
<evidence type="ECO:0000256" key="1">
    <source>
        <dbReference type="ARBA" id="ARBA00007430"/>
    </source>
</evidence>
<feature type="transmembrane region" description="Helical" evidence="2">
    <location>
        <begin position="78"/>
        <end position="100"/>
    </location>
</feature>
<name>A0A383RGP6_PAEAL</name>
<evidence type="ECO:0000313" key="5">
    <source>
        <dbReference type="Proteomes" id="UP000304148"/>
    </source>
</evidence>
<feature type="transmembrane region" description="Helical" evidence="2">
    <location>
        <begin position="106"/>
        <end position="126"/>
    </location>
</feature>
<keyword evidence="2" id="KW-0812">Transmembrane</keyword>
<comment type="similarity">
    <text evidence="1">Belongs to the polysaccharide synthase family.</text>
</comment>
<feature type="transmembrane region" description="Helical" evidence="2">
    <location>
        <begin position="12"/>
        <end position="32"/>
    </location>
</feature>
<protein>
    <submittedName>
        <fullName evidence="4">Putative UDP-sugar epimerase involved in biofilm matrix formation</fullName>
        <ecNumber evidence="4">5.1.3.-</ecNumber>
    </submittedName>
</protein>
<dbReference type="Proteomes" id="UP000304148">
    <property type="component" value="Chromosome"/>
</dbReference>
<dbReference type="InterPro" id="IPR003869">
    <property type="entry name" value="Polysac_CapD-like"/>
</dbReference>
<dbReference type="AlphaFoldDB" id="A0A383RGP6"/>